<feature type="domain" description="F-box" evidence="2">
    <location>
        <begin position="134"/>
        <end position="180"/>
    </location>
</feature>
<dbReference type="InterPro" id="IPR017451">
    <property type="entry name" value="F-box-assoc_interact_dom"/>
</dbReference>
<dbReference type="NCBIfam" id="TIGR01640">
    <property type="entry name" value="F_box_assoc_1"/>
    <property type="match status" value="1"/>
</dbReference>
<protein>
    <recommendedName>
        <fullName evidence="2">F-box domain-containing protein</fullName>
    </recommendedName>
</protein>
<comment type="caution">
    <text evidence="3">The sequence shown here is derived from an EMBL/GenBank/DDBJ whole genome shotgun (WGS) entry which is preliminary data.</text>
</comment>
<proteinExistence type="predicted"/>
<dbReference type="InterPro" id="IPR050796">
    <property type="entry name" value="SCF_F-box_component"/>
</dbReference>
<dbReference type="Proteomes" id="UP000235145">
    <property type="component" value="Unassembled WGS sequence"/>
</dbReference>
<gene>
    <name evidence="3" type="ORF">LSAT_V11C500278820</name>
</gene>
<dbReference type="Gene3D" id="1.20.1280.50">
    <property type="match status" value="1"/>
</dbReference>
<evidence type="ECO:0000259" key="2">
    <source>
        <dbReference type="PROSITE" id="PS50181"/>
    </source>
</evidence>
<feature type="region of interest" description="Disordered" evidence="1">
    <location>
        <begin position="114"/>
        <end position="134"/>
    </location>
</feature>
<sequence length="507" mass="57236">MSESIVTLMHFRISELKGSTRASKLSTSVTVGKSELEQILKQMTFTRSETQRLILLLHSRTIEESPTSLLRLEASTTSGSMKRHKHGDERDNFHASVVSSRVLEEEIAQDSKFISNNGTCLPNPTTSTASPQQPATMENLPHELLSNIFIRLFAKQLAQMRSVSKSWNAFLSHPSFVKSHLHHSIHNNDQILLIFQDEEFYSDTKPFTAIPSRSPRLELTNFIKFPVKPQSGHTDGIRVIGSVNGLICSSYDNHSVIHIWNPSLSALLTLPPYSTPCHGYNSFKIHFRFGFDPKTNDYKVVKLTGINGPYENVVTWWLQVEIYSMRKGSWKLITEMFPSHIAILINRDDVCADGHHGHLHWLGCTDGKEDTKTIVGFDLGSETFREIPLPDSTLDHNRSNVVGILAGKLCVMSYIEDVAYAVWVMDEYGVAESWVKHHVFSHFIGYTYPFGFTSHREFLTEGDSYLDHCPEDHGVDKIVEYVDSLVWVSPTEHEMAGGVGQNLNGEM</sequence>
<evidence type="ECO:0000256" key="1">
    <source>
        <dbReference type="SAM" id="MobiDB-lite"/>
    </source>
</evidence>
<evidence type="ECO:0000313" key="3">
    <source>
        <dbReference type="EMBL" id="KAJ0208246.1"/>
    </source>
</evidence>
<dbReference type="SMART" id="SM00256">
    <property type="entry name" value="FBOX"/>
    <property type="match status" value="1"/>
</dbReference>
<dbReference type="InterPro" id="IPR036047">
    <property type="entry name" value="F-box-like_dom_sf"/>
</dbReference>
<dbReference type="InterPro" id="IPR001810">
    <property type="entry name" value="F-box_dom"/>
</dbReference>
<dbReference type="EMBL" id="NBSK02000005">
    <property type="protein sequence ID" value="KAJ0208246.1"/>
    <property type="molecule type" value="Genomic_DNA"/>
</dbReference>
<evidence type="ECO:0000313" key="4">
    <source>
        <dbReference type="Proteomes" id="UP000235145"/>
    </source>
</evidence>
<dbReference type="AlphaFoldDB" id="A0A9R1VKZ4"/>
<name>A0A9R1VKZ4_LACSA</name>
<dbReference type="PANTHER" id="PTHR31672:SF13">
    <property type="entry name" value="F-BOX PROTEIN CPR30-LIKE"/>
    <property type="match status" value="1"/>
</dbReference>
<organism evidence="3 4">
    <name type="scientific">Lactuca sativa</name>
    <name type="common">Garden lettuce</name>
    <dbReference type="NCBI Taxonomy" id="4236"/>
    <lineage>
        <taxon>Eukaryota</taxon>
        <taxon>Viridiplantae</taxon>
        <taxon>Streptophyta</taxon>
        <taxon>Embryophyta</taxon>
        <taxon>Tracheophyta</taxon>
        <taxon>Spermatophyta</taxon>
        <taxon>Magnoliopsida</taxon>
        <taxon>eudicotyledons</taxon>
        <taxon>Gunneridae</taxon>
        <taxon>Pentapetalae</taxon>
        <taxon>asterids</taxon>
        <taxon>campanulids</taxon>
        <taxon>Asterales</taxon>
        <taxon>Asteraceae</taxon>
        <taxon>Cichorioideae</taxon>
        <taxon>Cichorieae</taxon>
        <taxon>Lactucinae</taxon>
        <taxon>Lactuca</taxon>
    </lineage>
</organism>
<accession>A0A9R1VKZ4</accession>
<keyword evidence="4" id="KW-1185">Reference proteome</keyword>
<dbReference type="Pfam" id="PF08268">
    <property type="entry name" value="FBA_3"/>
    <property type="match status" value="1"/>
</dbReference>
<dbReference type="PROSITE" id="PS50181">
    <property type="entry name" value="FBOX"/>
    <property type="match status" value="1"/>
</dbReference>
<dbReference type="InterPro" id="IPR013187">
    <property type="entry name" value="F-box-assoc_dom_typ3"/>
</dbReference>
<dbReference type="Pfam" id="PF12937">
    <property type="entry name" value="F-box-like"/>
    <property type="match status" value="1"/>
</dbReference>
<reference evidence="3 4" key="1">
    <citation type="journal article" date="2017" name="Nat. Commun.">
        <title>Genome assembly with in vitro proximity ligation data and whole-genome triplication in lettuce.</title>
        <authorList>
            <person name="Reyes-Chin-Wo S."/>
            <person name="Wang Z."/>
            <person name="Yang X."/>
            <person name="Kozik A."/>
            <person name="Arikit S."/>
            <person name="Song C."/>
            <person name="Xia L."/>
            <person name="Froenicke L."/>
            <person name="Lavelle D.O."/>
            <person name="Truco M.J."/>
            <person name="Xia R."/>
            <person name="Zhu S."/>
            <person name="Xu C."/>
            <person name="Xu H."/>
            <person name="Xu X."/>
            <person name="Cox K."/>
            <person name="Korf I."/>
            <person name="Meyers B.C."/>
            <person name="Michelmore R.W."/>
        </authorList>
    </citation>
    <scope>NUCLEOTIDE SEQUENCE [LARGE SCALE GENOMIC DNA]</scope>
    <source>
        <strain evidence="4">cv. Salinas</strain>
        <tissue evidence="3">Seedlings</tissue>
    </source>
</reference>
<dbReference type="SUPFAM" id="SSF81383">
    <property type="entry name" value="F-box domain"/>
    <property type="match status" value="1"/>
</dbReference>
<dbReference type="PANTHER" id="PTHR31672">
    <property type="entry name" value="BNACNNG10540D PROTEIN"/>
    <property type="match status" value="1"/>
</dbReference>